<reference evidence="3 4" key="1">
    <citation type="submission" date="2017-12" db="EMBL/GenBank/DDBJ databases">
        <title>Sequencing the genomes of 1000 Actinobacteria strains.</title>
        <authorList>
            <person name="Klenk H.-P."/>
        </authorList>
    </citation>
    <scope>NUCLEOTIDE SEQUENCE [LARGE SCALE GENOMIC DNA]</scope>
    <source>
        <strain evidence="3 4">DSM 44489</strain>
    </source>
</reference>
<keyword evidence="4" id="KW-1185">Reference proteome</keyword>
<dbReference type="OrthoDB" id="4527901at2"/>
<feature type="transmembrane region" description="Helical" evidence="1">
    <location>
        <begin position="186"/>
        <end position="206"/>
    </location>
</feature>
<evidence type="ECO:0000313" key="3">
    <source>
        <dbReference type="EMBL" id="PKV76636.1"/>
    </source>
</evidence>
<keyword evidence="1" id="KW-0812">Transmembrane</keyword>
<evidence type="ECO:0000313" key="4">
    <source>
        <dbReference type="Proteomes" id="UP000233766"/>
    </source>
</evidence>
<dbReference type="Pfam" id="PF18181">
    <property type="entry name" value="SLATT_1"/>
    <property type="match status" value="1"/>
</dbReference>
<keyword evidence="1" id="KW-0472">Membrane</keyword>
<dbReference type="AlphaFoldDB" id="A0A2N3V4Z4"/>
<sequence length="296" mass="32828">MPVDEDLLDTLWQRRTRWSSTATRMKRRLDRVRLTVLFLGSWGAIATASTTTVLRSAGIPTRIVALSGAVALAVATYLTAQYLTAESTRRWTRARAVSEGIKHRILTFRAIGDAQQAQRLAADIDRIEQSAEDLLPVLAPGDDAAQAPRSMRPDEYVRDRVRAQIDGYYLPAARRYSVRASRLRRAAIGLGLAATIVAAINTGVGAEASGRIAPWVAVMTTLSGSLLAYLAGKRYDFLVMTYLATADRLRRRLDRWRTAGSPTDRVRWAEFVADCENTISLENASWMAKWGERAES</sequence>
<evidence type="ECO:0000256" key="1">
    <source>
        <dbReference type="SAM" id="Phobius"/>
    </source>
</evidence>
<keyword evidence="1" id="KW-1133">Transmembrane helix</keyword>
<feature type="domain" description="SMODS and SLOG-associating 2TM effector" evidence="2">
    <location>
        <begin position="156"/>
        <end position="286"/>
    </location>
</feature>
<evidence type="ECO:0000259" key="2">
    <source>
        <dbReference type="Pfam" id="PF18181"/>
    </source>
</evidence>
<organism evidence="3 4">
    <name type="scientific">Nocardia fluminea</name>
    <dbReference type="NCBI Taxonomy" id="134984"/>
    <lineage>
        <taxon>Bacteria</taxon>
        <taxon>Bacillati</taxon>
        <taxon>Actinomycetota</taxon>
        <taxon>Actinomycetes</taxon>
        <taxon>Mycobacteriales</taxon>
        <taxon>Nocardiaceae</taxon>
        <taxon>Nocardia</taxon>
    </lineage>
</organism>
<gene>
    <name evidence="3" type="ORF">ATK86_7572</name>
</gene>
<accession>A0A2N3V4Z4</accession>
<comment type="caution">
    <text evidence="3">The sequence shown here is derived from an EMBL/GenBank/DDBJ whole genome shotgun (WGS) entry which is preliminary data.</text>
</comment>
<protein>
    <recommendedName>
        <fullName evidence="2">SMODS and SLOG-associating 2TM effector domain-containing protein</fullName>
    </recommendedName>
</protein>
<name>A0A2N3V4Z4_9NOCA</name>
<feature type="transmembrane region" description="Helical" evidence="1">
    <location>
        <begin position="212"/>
        <end position="231"/>
    </location>
</feature>
<dbReference type="Proteomes" id="UP000233766">
    <property type="component" value="Unassembled WGS sequence"/>
</dbReference>
<feature type="transmembrane region" description="Helical" evidence="1">
    <location>
        <begin position="34"/>
        <end position="57"/>
    </location>
</feature>
<proteinExistence type="predicted"/>
<dbReference type="NCBIfam" id="NF033634">
    <property type="entry name" value="SLATT_1"/>
    <property type="match status" value="1"/>
</dbReference>
<dbReference type="InterPro" id="IPR040884">
    <property type="entry name" value="SLATT_1"/>
</dbReference>
<dbReference type="InterPro" id="IPR025325">
    <property type="entry name" value="DUF4231"/>
</dbReference>
<dbReference type="Pfam" id="PF14015">
    <property type="entry name" value="DUF4231"/>
    <property type="match status" value="1"/>
</dbReference>
<dbReference type="RefSeq" id="WP_101469276.1">
    <property type="nucleotide sequence ID" value="NZ_PJMW01000004.1"/>
</dbReference>
<dbReference type="EMBL" id="PJMW01000004">
    <property type="protein sequence ID" value="PKV76636.1"/>
    <property type="molecule type" value="Genomic_DNA"/>
</dbReference>
<feature type="transmembrane region" description="Helical" evidence="1">
    <location>
        <begin position="63"/>
        <end position="85"/>
    </location>
</feature>